<dbReference type="HOGENOM" id="CLU_124701_0_0_1"/>
<dbReference type="EMBL" id="JH598094">
    <property type="status" value="NOT_ANNOTATED_CDS"/>
    <property type="molecule type" value="Genomic_DNA"/>
</dbReference>
<keyword evidence="2" id="KW-0812">Transmembrane</keyword>
<evidence type="ECO:0000256" key="1">
    <source>
        <dbReference type="SAM" id="MobiDB-lite"/>
    </source>
</evidence>
<dbReference type="EnsemblProtists" id="HpaT800722">
    <property type="protein sequence ID" value="HpaP800722"/>
    <property type="gene ID" value="HpaG800722"/>
</dbReference>
<name>M4B374_HYAAE</name>
<evidence type="ECO:0000313" key="3">
    <source>
        <dbReference type="EnsemblProtists" id="HpaP800722"/>
    </source>
</evidence>
<dbReference type="Proteomes" id="UP000011713">
    <property type="component" value="Unassembled WGS sequence"/>
</dbReference>
<sequence>MRLCSAAAGKTGSPEAAKVSSSAASMTKPAAATAAGARGDAPHDIGDYELELIYSGESDGESDSKEAKAKDEPELTKRSQRSRLPEALKASQIVVTSSDRPTSQTLRFRDGVVRMTASKAVALATGTILTVMQSCITVRVIGMIMVSVLLLTPSKRLRTATSCAFLLRRSRGNLLGEC</sequence>
<feature type="compositionally biased region" description="Low complexity" evidence="1">
    <location>
        <begin position="20"/>
        <end position="39"/>
    </location>
</feature>
<keyword evidence="2" id="KW-0472">Membrane</keyword>
<feature type="transmembrane region" description="Helical" evidence="2">
    <location>
        <begin position="128"/>
        <end position="151"/>
    </location>
</feature>
<reference evidence="3" key="2">
    <citation type="submission" date="2015-06" db="UniProtKB">
        <authorList>
            <consortium name="EnsemblProtists"/>
        </authorList>
    </citation>
    <scope>IDENTIFICATION</scope>
    <source>
        <strain evidence="3">Emoy2</strain>
    </source>
</reference>
<dbReference type="AlphaFoldDB" id="M4B374"/>
<keyword evidence="2" id="KW-1133">Transmembrane helix</keyword>
<evidence type="ECO:0000256" key="2">
    <source>
        <dbReference type="SAM" id="Phobius"/>
    </source>
</evidence>
<proteinExistence type="predicted"/>
<protein>
    <recommendedName>
        <fullName evidence="5">RxLR effector candidate protein</fullName>
    </recommendedName>
</protein>
<dbReference type="VEuPathDB" id="FungiDB:HpaG800722"/>
<accession>M4B374</accession>
<dbReference type="InParanoid" id="M4B374"/>
<organism evidence="3 4">
    <name type="scientific">Hyaloperonospora arabidopsidis (strain Emoy2)</name>
    <name type="common">Downy mildew agent</name>
    <name type="synonym">Peronospora arabidopsidis</name>
    <dbReference type="NCBI Taxonomy" id="559515"/>
    <lineage>
        <taxon>Eukaryota</taxon>
        <taxon>Sar</taxon>
        <taxon>Stramenopiles</taxon>
        <taxon>Oomycota</taxon>
        <taxon>Peronosporomycetes</taxon>
        <taxon>Peronosporales</taxon>
        <taxon>Peronosporaceae</taxon>
        <taxon>Hyaloperonospora</taxon>
    </lineage>
</organism>
<evidence type="ECO:0008006" key="5">
    <source>
        <dbReference type="Google" id="ProtNLM"/>
    </source>
</evidence>
<evidence type="ECO:0000313" key="4">
    <source>
        <dbReference type="Proteomes" id="UP000011713"/>
    </source>
</evidence>
<reference evidence="4" key="1">
    <citation type="journal article" date="2010" name="Science">
        <title>Signatures of adaptation to obligate biotrophy in the Hyaloperonospora arabidopsidis genome.</title>
        <authorList>
            <person name="Baxter L."/>
            <person name="Tripathy S."/>
            <person name="Ishaque N."/>
            <person name="Boot N."/>
            <person name="Cabral A."/>
            <person name="Kemen E."/>
            <person name="Thines M."/>
            <person name="Ah-Fong A."/>
            <person name="Anderson R."/>
            <person name="Badejoko W."/>
            <person name="Bittner-Eddy P."/>
            <person name="Boore J.L."/>
            <person name="Chibucos M.C."/>
            <person name="Coates M."/>
            <person name="Dehal P."/>
            <person name="Delehaunty K."/>
            <person name="Dong S."/>
            <person name="Downton P."/>
            <person name="Dumas B."/>
            <person name="Fabro G."/>
            <person name="Fronick C."/>
            <person name="Fuerstenberg S.I."/>
            <person name="Fulton L."/>
            <person name="Gaulin E."/>
            <person name="Govers F."/>
            <person name="Hughes L."/>
            <person name="Humphray S."/>
            <person name="Jiang R.H."/>
            <person name="Judelson H."/>
            <person name="Kamoun S."/>
            <person name="Kyung K."/>
            <person name="Meijer H."/>
            <person name="Minx P."/>
            <person name="Morris P."/>
            <person name="Nelson J."/>
            <person name="Phuntumart V."/>
            <person name="Qutob D."/>
            <person name="Rehmany A."/>
            <person name="Rougon-Cardoso A."/>
            <person name="Ryden P."/>
            <person name="Torto-Alalibo T."/>
            <person name="Studholme D."/>
            <person name="Wang Y."/>
            <person name="Win J."/>
            <person name="Wood J."/>
            <person name="Clifton S.W."/>
            <person name="Rogers J."/>
            <person name="Van den Ackerveken G."/>
            <person name="Jones J.D."/>
            <person name="McDowell J.M."/>
            <person name="Beynon J."/>
            <person name="Tyler B.M."/>
        </authorList>
    </citation>
    <scope>NUCLEOTIDE SEQUENCE [LARGE SCALE GENOMIC DNA]</scope>
    <source>
        <strain evidence="4">Emoy2</strain>
    </source>
</reference>
<feature type="region of interest" description="Disordered" evidence="1">
    <location>
        <begin position="56"/>
        <end position="84"/>
    </location>
</feature>
<keyword evidence="4" id="KW-1185">Reference proteome</keyword>
<feature type="region of interest" description="Disordered" evidence="1">
    <location>
        <begin position="1"/>
        <end position="43"/>
    </location>
</feature>
<feature type="compositionally biased region" description="Basic and acidic residues" evidence="1">
    <location>
        <begin position="62"/>
        <end position="77"/>
    </location>
</feature>